<dbReference type="InterPro" id="IPR007053">
    <property type="entry name" value="LRAT_dom"/>
</dbReference>
<keyword evidence="2 8" id="KW-0812">Transmembrane</keyword>
<evidence type="ECO:0000313" key="12">
    <source>
        <dbReference type="WBParaSite" id="Hba_06290"/>
    </source>
</evidence>
<evidence type="ECO:0000256" key="3">
    <source>
        <dbReference type="ARBA" id="ARBA00022989"/>
    </source>
</evidence>
<dbReference type="AlphaFoldDB" id="A0A1I7WMB5"/>
<evidence type="ECO:0000259" key="9">
    <source>
        <dbReference type="PROSITE" id="PS50262"/>
    </source>
</evidence>
<keyword evidence="4" id="KW-0297">G-protein coupled receptor</keyword>
<evidence type="ECO:0000313" key="11">
    <source>
        <dbReference type="Proteomes" id="UP000095283"/>
    </source>
</evidence>
<accession>A0A1I7WMB5</accession>
<feature type="domain" description="G-protein coupled receptors family 1 profile" evidence="9">
    <location>
        <begin position="198"/>
        <end position="423"/>
    </location>
</feature>
<dbReference type="SUPFAM" id="SSF81321">
    <property type="entry name" value="Family A G protein-coupled receptor-like"/>
    <property type="match status" value="1"/>
</dbReference>
<keyword evidence="11" id="KW-1185">Reference proteome</keyword>
<dbReference type="PRINTS" id="PR00237">
    <property type="entry name" value="GPCRRHODOPSN"/>
</dbReference>
<dbReference type="GO" id="GO:0005886">
    <property type="term" value="C:plasma membrane"/>
    <property type="evidence" value="ECO:0007669"/>
    <property type="project" value="TreeGrafter"/>
</dbReference>
<evidence type="ECO:0000256" key="5">
    <source>
        <dbReference type="ARBA" id="ARBA00023136"/>
    </source>
</evidence>
<keyword evidence="5 8" id="KW-0472">Membrane</keyword>
<comment type="subcellular location">
    <subcellularLocation>
        <location evidence="1">Membrane</location>
        <topology evidence="1">Multi-pass membrane protein</topology>
    </subcellularLocation>
</comment>
<sequence>MNEGKLKSEWTEVKDIVPYLEKGDLIEFKRVWDLGIIKQHIYSHWALFIGHLEGLPRIVHFASQDDDFKGSEGYAKLSEMIMKIKCSYFEGLKGSYKLFGNTTNIKDDNGVEVRCDSLYEVAGNDLVRVNIEQDAHGKPFPPSIVIERALLKLGSGDYNLLFNNCEHFVLWCRYGYKFSKQIIWCLLYAVIALFAVVGNSLVIYVTIIKLRPRSITTYFIINLGFADLLTGVFAIPFKFQAALFQEWFLPHSLCQIVPYAETVSLSVSVFTLTASAMHEFRTVFFSKQGRLNCSNARSLVLLIWAVAAVVSLPHGLFHKVYAIKEPNNVTIMQCRPVYAEESWWKIYNIYLTIIHYFVPMLILDTAYTMIAFKNKYKREYRRVFAWMRCRSQPEPLGELRKFDTEYSPESEIYQPSSPIRMDP</sequence>
<dbReference type="GO" id="GO:0008188">
    <property type="term" value="F:neuropeptide receptor activity"/>
    <property type="evidence" value="ECO:0007669"/>
    <property type="project" value="TreeGrafter"/>
</dbReference>
<evidence type="ECO:0000256" key="8">
    <source>
        <dbReference type="SAM" id="Phobius"/>
    </source>
</evidence>
<dbReference type="InterPro" id="IPR017452">
    <property type="entry name" value="GPCR_Rhodpsn_7TM"/>
</dbReference>
<proteinExistence type="predicted"/>
<protein>
    <submittedName>
        <fullName evidence="12">G_PROTEIN_RECEP_F1_2 domain-containing protein</fullName>
    </submittedName>
</protein>
<keyword evidence="6" id="KW-0675">Receptor</keyword>
<evidence type="ECO:0000256" key="2">
    <source>
        <dbReference type="ARBA" id="ARBA00022692"/>
    </source>
</evidence>
<dbReference type="WBParaSite" id="Hba_06290">
    <property type="protein sequence ID" value="Hba_06290"/>
    <property type="gene ID" value="Hba_06290"/>
</dbReference>
<keyword evidence="3 8" id="KW-1133">Transmembrane helix</keyword>
<dbReference type="PANTHER" id="PTHR24238:SF57">
    <property type="entry name" value="G-PROTEIN COUPLED RECEPTOR 83"/>
    <property type="match status" value="1"/>
</dbReference>
<feature type="transmembrane region" description="Helical" evidence="8">
    <location>
        <begin position="186"/>
        <end position="208"/>
    </location>
</feature>
<feature type="transmembrane region" description="Helical" evidence="8">
    <location>
        <begin position="349"/>
        <end position="372"/>
    </location>
</feature>
<keyword evidence="7" id="KW-0807">Transducer</keyword>
<dbReference type="PANTHER" id="PTHR24238">
    <property type="entry name" value="G-PROTEIN COUPLED RECEPTOR"/>
    <property type="match status" value="1"/>
</dbReference>
<reference evidence="12" key="1">
    <citation type="submission" date="2016-11" db="UniProtKB">
        <authorList>
            <consortium name="WormBaseParasite"/>
        </authorList>
    </citation>
    <scope>IDENTIFICATION</scope>
</reference>
<feature type="transmembrane region" description="Helical" evidence="8">
    <location>
        <begin position="298"/>
        <end position="317"/>
    </location>
</feature>
<feature type="domain" description="LRAT" evidence="10">
    <location>
        <begin position="34"/>
        <end position="181"/>
    </location>
</feature>
<organism evidence="11 12">
    <name type="scientific">Heterorhabditis bacteriophora</name>
    <name type="common">Entomopathogenic nematode worm</name>
    <dbReference type="NCBI Taxonomy" id="37862"/>
    <lineage>
        <taxon>Eukaryota</taxon>
        <taxon>Metazoa</taxon>
        <taxon>Ecdysozoa</taxon>
        <taxon>Nematoda</taxon>
        <taxon>Chromadorea</taxon>
        <taxon>Rhabditida</taxon>
        <taxon>Rhabditina</taxon>
        <taxon>Rhabditomorpha</taxon>
        <taxon>Strongyloidea</taxon>
        <taxon>Heterorhabditidae</taxon>
        <taxon>Heterorhabditis</taxon>
    </lineage>
</organism>
<feature type="transmembrane region" description="Helical" evidence="8">
    <location>
        <begin position="215"/>
        <end position="236"/>
    </location>
</feature>
<evidence type="ECO:0000256" key="1">
    <source>
        <dbReference type="ARBA" id="ARBA00004141"/>
    </source>
</evidence>
<dbReference type="Proteomes" id="UP000095283">
    <property type="component" value="Unplaced"/>
</dbReference>
<dbReference type="Pfam" id="PF00001">
    <property type="entry name" value="7tm_1"/>
    <property type="match status" value="1"/>
</dbReference>
<feature type="transmembrane region" description="Helical" evidence="8">
    <location>
        <begin position="256"/>
        <end position="277"/>
    </location>
</feature>
<evidence type="ECO:0000256" key="6">
    <source>
        <dbReference type="ARBA" id="ARBA00023170"/>
    </source>
</evidence>
<dbReference type="InterPro" id="IPR000276">
    <property type="entry name" value="GPCR_Rhodpsn"/>
</dbReference>
<dbReference type="PROSITE" id="PS51934">
    <property type="entry name" value="LRAT"/>
    <property type="match status" value="1"/>
</dbReference>
<dbReference type="Gene3D" id="1.20.1070.10">
    <property type="entry name" value="Rhodopsin 7-helix transmembrane proteins"/>
    <property type="match status" value="1"/>
</dbReference>
<evidence type="ECO:0000256" key="7">
    <source>
        <dbReference type="ARBA" id="ARBA00023224"/>
    </source>
</evidence>
<dbReference type="Pfam" id="PF04970">
    <property type="entry name" value="LRAT"/>
    <property type="match status" value="1"/>
</dbReference>
<dbReference type="PROSITE" id="PS50262">
    <property type="entry name" value="G_PROTEIN_RECEP_F1_2"/>
    <property type="match status" value="1"/>
</dbReference>
<evidence type="ECO:0000259" key="10">
    <source>
        <dbReference type="PROSITE" id="PS51934"/>
    </source>
</evidence>
<name>A0A1I7WMB5_HETBA</name>
<dbReference type="Gene3D" id="3.90.1720.10">
    <property type="entry name" value="endopeptidase domain like (from Nostoc punctiforme)"/>
    <property type="match status" value="1"/>
</dbReference>
<evidence type="ECO:0000256" key="4">
    <source>
        <dbReference type="ARBA" id="ARBA00023040"/>
    </source>
</evidence>